<name>A0A844FJ96_9FIRM</name>
<dbReference type="OrthoDB" id="9803529at2"/>
<proteinExistence type="predicted"/>
<dbReference type="RefSeq" id="WP_154484619.1">
    <property type="nucleotide sequence ID" value="NZ_VULR01000013.1"/>
</dbReference>
<dbReference type="GO" id="GO:0016226">
    <property type="term" value="P:iron-sulfur cluster assembly"/>
    <property type="evidence" value="ECO:0007669"/>
    <property type="project" value="InterPro"/>
</dbReference>
<reference evidence="2 3" key="1">
    <citation type="submission" date="2019-08" db="EMBL/GenBank/DDBJ databases">
        <title>In-depth cultivation of the pig gut microbiome towards novel bacterial diversity and tailored functional studies.</title>
        <authorList>
            <person name="Wylensek D."/>
            <person name="Hitch T.C.A."/>
            <person name="Clavel T."/>
        </authorList>
    </citation>
    <scope>NUCLEOTIDE SEQUENCE [LARGE SCALE GENOMIC DNA]</scope>
    <source>
        <strain evidence="2 3">Med78-601-WT-4W-RMD-3</strain>
    </source>
</reference>
<dbReference type="InterPro" id="IPR055346">
    <property type="entry name" value="Fe-S_cluster_assembly_SufBD"/>
</dbReference>
<comment type="caution">
    <text evidence="2">The sequence shown here is derived from an EMBL/GenBank/DDBJ whole genome shotgun (WGS) entry which is preliminary data.</text>
</comment>
<evidence type="ECO:0000259" key="1">
    <source>
        <dbReference type="Pfam" id="PF01458"/>
    </source>
</evidence>
<dbReference type="InterPro" id="IPR000825">
    <property type="entry name" value="SUF_FeS_clus_asmbl_SufBD_core"/>
</dbReference>
<gene>
    <name evidence="2" type="ORF">FYJ27_09425</name>
</gene>
<dbReference type="PANTHER" id="PTHR43575">
    <property type="entry name" value="PROTEIN ABCI7, CHLOROPLASTIC"/>
    <property type="match status" value="1"/>
</dbReference>
<dbReference type="SUPFAM" id="SSF101960">
    <property type="entry name" value="Stabilizer of iron transporter SufD"/>
    <property type="match status" value="1"/>
</dbReference>
<dbReference type="EMBL" id="VULR01000013">
    <property type="protein sequence ID" value="MSS43945.1"/>
    <property type="molecule type" value="Genomic_DNA"/>
</dbReference>
<dbReference type="Pfam" id="PF01458">
    <property type="entry name" value="SUFBD_core"/>
    <property type="match status" value="1"/>
</dbReference>
<feature type="domain" description="SUF system FeS cluster assembly SufBD core" evidence="1">
    <location>
        <begin position="108"/>
        <end position="337"/>
    </location>
</feature>
<evidence type="ECO:0000313" key="2">
    <source>
        <dbReference type="EMBL" id="MSS43945.1"/>
    </source>
</evidence>
<evidence type="ECO:0000313" key="3">
    <source>
        <dbReference type="Proteomes" id="UP000462760"/>
    </source>
</evidence>
<dbReference type="Proteomes" id="UP000462760">
    <property type="component" value="Unassembled WGS sequence"/>
</dbReference>
<sequence length="367" mass="42117">MLKNYRAQNIKEYEMLPNPYWKRINEKILFPEKVLDYNKDIIVEKNFNNVMDVDEELCFKYIKYLELDKNYGLGEKFLRFSEGFSNTGLFIDIEAGDKGNRARIDLNIDSENPILVDHNLIICRENSELDIFINYEDDKKTNGFHNGFTKIYVEKGAKLNLYRIQNYSQKIQHFDSSVIFVNEDAEVNIIDIQLGSKLKGVNYDVELKGDRSFCDIKNVYLGTDKDKMDFNYDINFLGRNAKGYVESVGALTDKAWKVFRSTENFKKGCKKSEGSAKEYVTLLNKDVKSHAIPALFCTEDDVIGDHAASAGQLDGNKMFYLMNRGLDKEAAKILVVESSFVPILEGLPEENTKKNIINLVKDRLGGD</sequence>
<dbReference type="PANTHER" id="PTHR43575:SF1">
    <property type="entry name" value="PROTEIN ABCI7, CHLOROPLASTIC"/>
    <property type="match status" value="1"/>
</dbReference>
<protein>
    <submittedName>
        <fullName evidence="2">SufD family Fe-S cluster assembly protein</fullName>
    </submittedName>
</protein>
<organism evidence="2 3">
    <name type="scientific">Anaerosalibacter bizertensis</name>
    <dbReference type="NCBI Taxonomy" id="932217"/>
    <lineage>
        <taxon>Bacteria</taxon>
        <taxon>Bacillati</taxon>
        <taxon>Bacillota</taxon>
        <taxon>Tissierellia</taxon>
        <taxon>Tissierellales</taxon>
        <taxon>Sporanaerobacteraceae</taxon>
        <taxon>Anaerosalibacter</taxon>
    </lineage>
</organism>
<accession>A0A844FJ96</accession>
<dbReference type="AlphaFoldDB" id="A0A844FJ96"/>
<dbReference type="InterPro" id="IPR037284">
    <property type="entry name" value="SUF_FeS_clus_asmbl_SufBD_sf"/>
</dbReference>